<dbReference type="Proteomes" id="UP000799423">
    <property type="component" value="Unassembled WGS sequence"/>
</dbReference>
<protein>
    <submittedName>
        <fullName evidence="2">Uncharacterized protein</fullName>
    </submittedName>
</protein>
<evidence type="ECO:0000256" key="1">
    <source>
        <dbReference type="SAM" id="Coils"/>
    </source>
</evidence>
<keyword evidence="1" id="KW-0175">Coiled coil</keyword>
<dbReference type="AlphaFoldDB" id="A0A6A7ASZ7"/>
<reference evidence="2" key="1">
    <citation type="submission" date="2020-01" db="EMBL/GenBank/DDBJ databases">
        <authorList>
            <consortium name="DOE Joint Genome Institute"/>
            <person name="Haridas S."/>
            <person name="Albert R."/>
            <person name="Binder M."/>
            <person name="Bloem J."/>
            <person name="Labutti K."/>
            <person name="Salamov A."/>
            <person name="Andreopoulos B."/>
            <person name="Baker S.E."/>
            <person name="Barry K."/>
            <person name="Bills G."/>
            <person name="Bluhm B.H."/>
            <person name="Cannon C."/>
            <person name="Castanera R."/>
            <person name="Culley D.E."/>
            <person name="Daum C."/>
            <person name="Ezra D."/>
            <person name="Gonzalez J.B."/>
            <person name="Henrissat B."/>
            <person name="Kuo A."/>
            <person name="Liang C."/>
            <person name="Lipzen A."/>
            <person name="Lutzoni F."/>
            <person name="Magnuson J."/>
            <person name="Mondo S."/>
            <person name="Nolan M."/>
            <person name="Ohm R."/>
            <person name="Pangilinan J."/>
            <person name="Park H.-J."/>
            <person name="Ramirez L."/>
            <person name="Alfaro M."/>
            <person name="Sun H."/>
            <person name="Tritt A."/>
            <person name="Yoshinaga Y."/>
            <person name="Zwiers L.-H."/>
            <person name="Turgeon B.G."/>
            <person name="Goodwin S.B."/>
            <person name="Spatafora J.W."/>
            <person name="Crous P.W."/>
            <person name="Grigoriev I.V."/>
        </authorList>
    </citation>
    <scope>NUCLEOTIDE SEQUENCE</scope>
    <source>
        <strain evidence="2">IPT5</strain>
    </source>
</reference>
<gene>
    <name evidence="2" type="ORF">T440DRAFT_522839</name>
</gene>
<proteinExistence type="predicted"/>
<evidence type="ECO:0000313" key="2">
    <source>
        <dbReference type="EMBL" id="KAF2845248.1"/>
    </source>
</evidence>
<dbReference type="OrthoDB" id="3777090at2759"/>
<accession>A0A6A7ASZ7</accession>
<organism evidence="2 3">
    <name type="scientific">Plenodomus tracheiphilus IPT5</name>
    <dbReference type="NCBI Taxonomy" id="1408161"/>
    <lineage>
        <taxon>Eukaryota</taxon>
        <taxon>Fungi</taxon>
        <taxon>Dikarya</taxon>
        <taxon>Ascomycota</taxon>
        <taxon>Pezizomycotina</taxon>
        <taxon>Dothideomycetes</taxon>
        <taxon>Pleosporomycetidae</taxon>
        <taxon>Pleosporales</taxon>
        <taxon>Pleosporineae</taxon>
        <taxon>Leptosphaeriaceae</taxon>
        <taxon>Plenodomus</taxon>
    </lineage>
</organism>
<name>A0A6A7ASZ7_9PLEO</name>
<sequence length="381" mass="43171">MQNSNNQVLALTRGDLRKQLSAVLAGIKTQGLKVQDVMAEEMQDHLPGLAELAQARTYISELEGREQILQTQNDDLLTKLKFKEAEIANQPADFKSLEIELQQAQRHTQMYKGLADDTIRRADRLQHRLDAFVSKEAIANSVSTKVETLQARLDEQLLDYQKLLHNHNAAAEVAENQREQYQHAFNAQRERLQSIINEKTEQLSVATAEITRIEAESQGLQDAYTSLIDTLEVDHANVSAAVNEKALQLRKTDITYKSIQAEIEPLKEFSVHATETLQVYRTFAHALLNPATSTGPVNLSHDFNTLMDHMADDLKLYEEATKELVSGRAPHALIREYLDTIYTNNARLWEAFDSIQNDVINYIRHLGPKVPTPRSRGRTHS</sequence>
<evidence type="ECO:0000313" key="3">
    <source>
        <dbReference type="Proteomes" id="UP000799423"/>
    </source>
</evidence>
<dbReference type="EMBL" id="MU006351">
    <property type="protein sequence ID" value="KAF2845248.1"/>
    <property type="molecule type" value="Genomic_DNA"/>
</dbReference>
<feature type="coiled-coil region" evidence="1">
    <location>
        <begin position="146"/>
        <end position="216"/>
    </location>
</feature>
<keyword evidence="3" id="KW-1185">Reference proteome</keyword>